<evidence type="ECO:0000313" key="2">
    <source>
        <dbReference type="Proteomes" id="UP000033220"/>
    </source>
</evidence>
<dbReference type="RefSeq" id="WP_014413689.1">
    <property type="nucleotide sequence ID" value="NC_017059.1"/>
</dbReference>
<dbReference type="SUPFAM" id="SSF56731">
    <property type="entry name" value="DNA primase core"/>
    <property type="match status" value="1"/>
</dbReference>
<dbReference type="AlphaFoldDB" id="H6SNX7"/>
<dbReference type="Proteomes" id="UP000033220">
    <property type="component" value="Chromosome DSM 122"/>
</dbReference>
<sequence>MTTEMRDDVRAEVVARLKTDYKMQAEGEWLRKGVCPGCGHKELYVNALAPWVVRCGRLNRCGWSAPTKELFPDAFGRFNERFPATSERPNATAEAYLDFVRGLSPLAVAGCYRQGSFAHPRGDRRTATVLFDVAPGVWMERLIDVVRITGDDGEVEERRAHFHGSFQGLWWAPPDLTLTPGDTLWLAEGCIDALSLRKAGLKAVATLSCSNYPSKSLASLPPGVTLVWALDNDKAGLSAIRKHVARAKADGWTCEAALVPQKGRRKTDWNDLLLAEGLDEKGLDDARHQGALLLAESPLEKGLLVWRRRPSSGFAVEHGRKTWWWSLSADELQAMTTILVANGQEEDEAKIEAARSCAKVKEIINCEVRFLYFQKRESTDESWYYAAVLQGDERKNRKLTFTGPQLATASEFKKRLLSANGAVYSGVTDHLNWILQHSLRDVATVETIDFIGYSNEHQTYIFPDLAVHKGKVIPINEEDFFEIGRNIYLKTLSGAVSLNIGRRADYRPEWTDLLYRAFGAKGLVATAFFLGSLFAEQIRGLHKSFPFLEIVGEAGSGKSTLIEFLWKLMGRDSYEGFDPNKATLAARARIFSQVSNLPVSLIESDRDGKEDGLRQRQFDWDELKTAYNGRASRARGVRNGGNDTYEPPFKGAILISQNAPVNASEAILQRIVHLYYSCGTHTRDSKEAAAALGSLPVEAVSHFLILATTAEAQVMATVKARTVVHEAALLARPDVRSNRLAKNHAQIMALVEALGTLVGLPESWVAETLDTLSVATAERQQAVASDHPVVEEFWELLDWLGLSMVNHSRDPGLLAINLNMVVELAGRSSQAMPPLIDLKRHLKGSRTRRFIAIKTVNSCLDDFVDKRVKCWVFEKGVPS</sequence>
<protein>
    <submittedName>
        <fullName evidence="1">Probable phage-related protein</fullName>
    </submittedName>
</protein>
<evidence type="ECO:0000313" key="1">
    <source>
        <dbReference type="EMBL" id="CCG07049.1"/>
    </source>
</evidence>
<dbReference type="InterPro" id="IPR034154">
    <property type="entry name" value="TOPRIM_DnaG/twinkle"/>
</dbReference>
<dbReference type="Pfam" id="PF13155">
    <property type="entry name" value="Toprim_2"/>
    <property type="match status" value="1"/>
</dbReference>
<name>H6SNX7_PARPM</name>
<dbReference type="EMBL" id="HE663493">
    <property type="protein sequence ID" value="CCG07049.1"/>
    <property type="molecule type" value="Genomic_DNA"/>
</dbReference>
<dbReference type="CDD" id="cd01029">
    <property type="entry name" value="TOPRIM_primases"/>
    <property type="match status" value="1"/>
</dbReference>
<dbReference type="KEGG" id="rpm:RSPPHO_00423"/>
<dbReference type="eggNOG" id="COG0358">
    <property type="taxonomic scope" value="Bacteria"/>
</dbReference>
<dbReference type="STRING" id="1150469.RSPPHO_00423"/>
<organism evidence="1 2">
    <name type="scientific">Pararhodospirillum photometricum DSM 122</name>
    <dbReference type="NCBI Taxonomy" id="1150469"/>
    <lineage>
        <taxon>Bacteria</taxon>
        <taxon>Pseudomonadati</taxon>
        <taxon>Pseudomonadota</taxon>
        <taxon>Alphaproteobacteria</taxon>
        <taxon>Rhodospirillales</taxon>
        <taxon>Rhodospirillaceae</taxon>
        <taxon>Pararhodospirillum</taxon>
    </lineage>
</organism>
<accession>H6SNX7</accession>
<reference evidence="1 2" key="1">
    <citation type="submission" date="2012-02" db="EMBL/GenBank/DDBJ databases">
        <title>Shotgun genome sequence of Phaeospirillum photometricum DSM 122.</title>
        <authorList>
            <person name="Duquesne K."/>
            <person name="Sturgis J."/>
        </authorList>
    </citation>
    <scope>NUCLEOTIDE SEQUENCE [LARGE SCALE GENOMIC DNA]</scope>
    <source>
        <strain evidence="2">DSM122</strain>
    </source>
</reference>
<proteinExistence type="predicted"/>
<gene>
    <name evidence="1" type="ORF">RSPPHO_00423</name>
</gene>
<keyword evidence="2" id="KW-1185">Reference proteome</keyword>
<dbReference type="PATRIC" id="fig|1150469.3.peg.490"/>
<dbReference type="HOGENOM" id="CLU_320479_0_0_5"/>
<dbReference type="Gene3D" id="3.40.1360.10">
    <property type="match status" value="1"/>
</dbReference>